<reference evidence="2" key="1">
    <citation type="thesis" date="2020" institute="ProQuest LLC" country="789 East Eisenhower Parkway, Ann Arbor, MI, USA">
        <title>Comparative Genomics and Chromosome Evolution.</title>
        <authorList>
            <person name="Mudd A.B."/>
        </authorList>
    </citation>
    <scope>NUCLEOTIDE SEQUENCE</scope>
    <source>
        <strain evidence="2">237g6f4</strain>
        <tissue evidence="2">Blood</tissue>
    </source>
</reference>
<proteinExistence type="predicted"/>
<accession>A0AAV7BWN6</accession>
<evidence type="ECO:0000313" key="3">
    <source>
        <dbReference type="Proteomes" id="UP000824782"/>
    </source>
</evidence>
<evidence type="ECO:0000256" key="1">
    <source>
        <dbReference type="SAM" id="Phobius"/>
    </source>
</evidence>
<name>A0AAV7BWN6_ENGPU</name>
<keyword evidence="3" id="KW-1185">Reference proteome</keyword>
<comment type="caution">
    <text evidence="2">The sequence shown here is derived from an EMBL/GenBank/DDBJ whole genome shotgun (WGS) entry which is preliminary data.</text>
</comment>
<organism evidence="2 3">
    <name type="scientific">Engystomops pustulosus</name>
    <name type="common">Tungara frog</name>
    <name type="synonym">Physalaemus pustulosus</name>
    <dbReference type="NCBI Taxonomy" id="76066"/>
    <lineage>
        <taxon>Eukaryota</taxon>
        <taxon>Metazoa</taxon>
        <taxon>Chordata</taxon>
        <taxon>Craniata</taxon>
        <taxon>Vertebrata</taxon>
        <taxon>Euteleostomi</taxon>
        <taxon>Amphibia</taxon>
        <taxon>Batrachia</taxon>
        <taxon>Anura</taxon>
        <taxon>Neobatrachia</taxon>
        <taxon>Hyloidea</taxon>
        <taxon>Leptodactylidae</taxon>
        <taxon>Leiuperinae</taxon>
        <taxon>Engystomops</taxon>
    </lineage>
</organism>
<keyword evidence="1" id="KW-1133">Transmembrane helix</keyword>
<evidence type="ECO:0000313" key="2">
    <source>
        <dbReference type="EMBL" id="KAG8576810.1"/>
    </source>
</evidence>
<gene>
    <name evidence="2" type="ORF">GDO81_009981</name>
</gene>
<sequence length="79" mass="9392">MVMCTSLENIIRSKCSLCIAPCADWIMYKRMCEVKLASFLMSILIMNLTRVMNTWLYGIYIQVTSFTPEYCIYHYRICR</sequence>
<keyword evidence="1" id="KW-0472">Membrane</keyword>
<dbReference type="AlphaFoldDB" id="A0AAV7BWN6"/>
<keyword evidence="1" id="KW-0812">Transmembrane</keyword>
<dbReference type="EMBL" id="WNYA01000004">
    <property type="protein sequence ID" value="KAG8576810.1"/>
    <property type="molecule type" value="Genomic_DNA"/>
</dbReference>
<dbReference type="Proteomes" id="UP000824782">
    <property type="component" value="Unassembled WGS sequence"/>
</dbReference>
<feature type="transmembrane region" description="Helical" evidence="1">
    <location>
        <begin position="36"/>
        <end position="60"/>
    </location>
</feature>
<protein>
    <submittedName>
        <fullName evidence="2">Uncharacterized protein</fullName>
    </submittedName>
</protein>